<feature type="domain" description="O-methyltransferase C-terminal" evidence="1">
    <location>
        <begin position="139"/>
        <end position="305"/>
    </location>
</feature>
<dbReference type="Pfam" id="PF00891">
    <property type="entry name" value="Methyltransf_2"/>
    <property type="match status" value="1"/>
</dbReference>
<dbReference type="InterPro" id="IPR029063">
    <property type="entry name" value="SAM-dependent_MTases_sf"/>
</dbReference>
<dbReference type="Gene3D" id="3.40.50.150">
    <property type="entry name" value="Vaccinia Virus protein VP39"/>
    <property type="match status" value="1"/>
</dbReference>
<evidence type="ECO:0000259" key="1">
    <source>
        <dbReference type="Pfam" id="PF00891"/>
    </source>
</evidence>
<dbReference type="GO" id="GO:0032259">
    <property type="term" value="P:methylation"/>
    <property type="evidence" value="ECO:0007669"/>
    <property type="project" value="UniProtKB-KW"/>
</dbReference>
<gene>
    <name evidence="2" type="ORF">HNR20_005289</name>
</gene>
<evidence type="ECO:0000313" key="3">
    <source>
        <dbReference type="Proteomes" id="UP000586947"/>
    </source>
</evidence>
<dbReference type="GO" id="GO:0008171">
    <property type="term" value="F:O-methyltransferase activity"/>
    <property type="evidence" value="ECO:0007669"/>
    <property type="project" value="InterPro"/>
</dbReference>
<dbReference type="PANTHER" id="PTHR43712">
    <property type="entry name" value="PUTATIVE (AFU_ORTHOLOGUE AFUA_4G14580)-RELATED"/>
    <property type="match status" value="1"/>
</dbReference>
<keyword evidence="2" id="KW-0808">Transferase</keyword>
<organism evidence="2 3">
    <name type="scientific">Micromonospora parathelypteridis</name>
    <dbReference type="NCBI Taxonomy" id="1839617"/>
    <lineage>
        <taxon>Bacteria</taxon>
        <taxon>Bacillati</taxon>
        <taxon>Actinomycetota</taxon>
        <taxon>Actinomycetes</taxon>
        <taxon>Micromonosporales</taxon>
        <taxon>Micromonosporaceae</taxon>
        <taxon>Micromonospora</taxon>
    </lineage>
</organism>
<dbReference type="EMBL" id="JACHDP010000001">
    <property type="protein sequence ID" value="MBB5480784.1"/>
    <property type="molecule type" value="Genomic_DNA"/>
</dbReference>
<dbReference type="RefSeq" id="WP_184185251.1">
    <property type="nucleotide sequence ID" value="NZ_BMNF01000004.1"/>
</dbReference>
<comment type="caution">
    <text evidence="2">The sequence shown here is derived from an EMBL/GenBank/DDBJ whole genome shotgun (WGS) entry which is preliminary data.</text>
</comment>
<dbReference type="InterPro" id="IPR001077">
    <property type="entry name" value="COMT_C"/>
</dbReference>
<evidence type="ECO:0000313" key="2">
    <source>
        <dbReference type="EMBL" id="MBB5480784.1"/>
    </source>
</evidence>
<dbReference type="CDD" id="cd02440">
    <property type="entry name" value="AdoMet_MTases"/>
    <property type="match status" value="1"/>
</dbReference>
<keyword evidence="2" id="KW-0489">Methyltransferase</keyword>
<reference evidence="2 3" key="1">
    <citation type="submission" date="2020-08" db="EMBL/GenBank/DDBJ databases">
        <title>Sequencing the genomes of 1000 actinobacteria strains.</title>
        <authorList>
            <person name="Klenk H.-P."/>
        </authorList>
    </citation>
    <scope>NUCLEOTIDE SEQUENCE [LARGE SCALE GENOMIC DNA]</scope>
    <source>
        <strain evidence="2 3">DSM 103125</strain>
    </source>
</reference>
<dbReference type="PANTHER" id="PTHR43712:SF2">
    <property type="entry name" value="O-METHYLTRANSFERASE CICE"/>
    <property type="match status" value="1"/>
</dbReference>
<dbReference type="AlphaFoldDB" id="A0A840W422"/>
<dbReference type="Proteomes" id="UP000586947">
    <property type="component" value="Unassembled WGS sequence"/>
</dbReference>
<name>A0A840W422_9ACTN</name>
<proteinExistence type="predicted"/>
<accession>A0A840W422</accession>
<protein>
    <submittedName>
        <fullName evidence="2">SAM-dependent methyltransferase</fullName>
    </submittedName>
</protein>
<keyword evidence="3" id="KW-1185">Reference proteome</keyword>
<dbReference type="SUPFAM" id="SSF53335">
    <property type="entry name" value="S-adenosyl-L-methionine-dependent methyltransferases"/>
    <property type="match status" value="1"/>
</dbReference>
<sequence>MKNQSAADLAAVATLLQIGTELGLDHVLEPGNPFTIASAAEAAGIPKAGVAAYVETLAAAGLVVPTDDAGVFCASPDFAERRHEAGYLAWALTANSPLVENAREFMFDRAGSARVHPRDGRRVAVSSRWIGERTFYPAVLNRTRASGASRIVDLGAGAGGLLIQALQQDPSRTGVAVDISASACSAARTAAARAGVAERMEVVERPIESLIDDPDPIKGADVITACFVLHDIVQNDALCEAVLRQCRDALPPGGAMVVADAVSFAGGEDERRFSALFTYLHAAFMEIFLPSEKEWLEKFRAAGFRHVESHAEILPGGRLFVAVR</sequence>